<sequence length="205" mass="24080">MTFQETLKINPNPKHVYSRPFPIPDYDLDFDLNKLDQISMNPATNLNEIIEDNQRLLEKIQQLQNDLAKKKRIEENYKLKLRVDELTKELESYKGEKKLFLKNKQNENKKIHLQGKKQILEDGKNGNAMIQNILNLTDDISKAFFKYGSHEIDVFETLKNIISKPDLELTGEGENVRCPEIQEYLESLLTLPLKKHRKKKLIDKC</sequence>
<evidence type="ECO:0000313" key="2">
    <source>
        <dbReference type="EMBL" id="OHS97098.1"/>
    </source>
</evidence>
<organism evidence="2 3">
    <name type="scientific">Tritrichomonas foetus</name>
    <dbReference type="NCBI Taxonomy" id="1144522"/>
    <lineage>
        <taxon>Eukaryota</taxon>
        <taxon>Metamonada</taxon>
        <taxon>Parabasalia</taxon>
        <taxon>Tritrichomonadida</taxon>
        <taxon>Tritrichomonadidae</taxon>
        <taxon>Tritrichomonas</taxon>
    </lineage>
</organism>
<proteinExistence type="predicted"/>
<reference evidence="2" key="1">
    <citation type="submission" date="2016-10" db="EMBL/GenBank/DDBJ databases">
        <authorList>
            <person name="Benchimol M."/>
            <person name="Almeida L.G."/>
            <person name="Vasconcelos A.T."/>
            <person name="Perreira-Neves A."/>
            <person name="Rosa I.A."/>
            <person name="Tasca T."/>
            <person name="Bogo M.R."/>
            <person name="de Souza W."/>
        </authorList>
    </citation>
    <scope>NUCLEOTIDE SEQUENCE [LARGE SCALE GENOMIC DNA]</scope>
    <source>
        <strain evidence="2">K</strain>
    </source>
</reference>
<gene>
    <name evidence="2" type="ORF">TRFO_09663</name>
</gene>
<protein>
    <submittedName>
        <fullName evidence="2">Uncharacterized protein</fullName>
    </submittedName>
</protein>
<dbReference type="RefSeq" id="XP_068350235.1">
    <property type="nucleotide sequence ID" value="XM_068494982.1"/>
</dbReference>
<dbReference type="VEuPathDB" id="TrichDB:TRFO_09663"/>
<dbReference type="EMBL" id="MLAK01001137">
    <property type="protein sequence ID" value="OHS97098.1"/>
    <property type="molecule type" value="Genomic_DNA"/>
</dbReference>
<evidence type="ECO:0000256" key="1">
    <source>
        <dbReference type="SAM" id="Coils"/>
    </source>
</evidence>
<keyword evidence="3" id="KW-1185">Reference proteome</keyword>
<name>A0A1J4JD48_9EUKA</name>
<feature type="coiled-coil region" evidence="1">
    <location>
        <begin position="43"/>
        <end position="103"/>
    </location>
</feature>
<keyword evidence="1" id="KW-0175">Coiled coil</keyword>
<accession>A0A1J4JD48</accession>
<dbReference type="GeneID" id="94829686"/>
<dbReference type="Proteomes" id="UP000179807">
    <property type="component" value="Unassembled WGS sequence"/>
</dbReference>
<evidence type="ECO:0000313" key="3">
    <source>
        <dbReference type="Proteomes" id="UP000179807"/>
    </source>
</evidence>
<dbReference type="AlphaFoldDB" id="A0A1J4JD48"/>
<comment type="caution">
    <text evidence="2">The sequence shown here is derived from an EMBL/GenBank/DDBJ whole genome shotgun (WGS) entry which is preliminary data.</text>
</comment>